<dbReference type="GO" id="GO:0016209">
    <property type="term" value="F:antioxidant activity"/>
    <property type="evidence" value="ECO:0007669"/>
    <property type="project" value="InterPro"/>
</dbReference>
<organism evidence="2 3">
    <name type="scientific">Coleofasciculus chthonoplastes PCC 7420</name>
    <dbReference type="NCBI Taxonomy" id="118168"/>
    <lineage>
        <taxon>Bacteria</taxon>
        <taxon>Bacillati</taxon>
        <taxon>Cyanobacteriota</taxon>
        <taxon>Cyanophyceae</taxon>
        <taxon>Coleofasciculales</taxon>
        <taxon>Coleofasciculaceae</taxon>
        <taxon>Coleofasciculus</taxon>
    </lineage>
</organism>
<dbReference type="Proteomes" id="UP000003835">
    <property type="component" value="Unassembled WGS sequence"/>
</dbReference>
<dbReference type="PANTHER" id="PTHR43640:SF1">
    <property type="entry name" value="THIOREDOXIN-DEPENDENT PEROXIREDOXIN"/>
    <property type="match status" value="1"/>
</dbReference>
<gene>
    <name evidence="2" type="ORF">MC7420_3531</name>
</gene>
<dbReference type="PANTHER" id="PTHR43640">
    <property type="entry name" value="OS07G0260300 PROTEIN"/>
    <property type="match status" value="1"/>
</dbReference>
<dbReference type="Gene3D" id="3.40.30.10">
    <property type="entry name" value="Glutaredoxin"/>
    <property type="match status" value="1"/>
</dbReference>
<dbReference type="OrthoDB" id="9809746at2"/>
<dbReference type="InterPro" id="IPR047262">
    <property type="entry name" value="PRX-like1"/>
</dbReference>
<protein>
    <submittedName>
        <fullName evidence="2">Redoxin superfamily</fullName>
    </submittedName>
</protein>
<dbReference type="Pfam" id="PF00578">
    <property type="entry name" value="AhpC-TSA"/>
    <property type="match status" value="1"/>
</dbReference>
<dbReference type="InterPro" id="IPR000866">
    <property type="entry name" value="AhpC/TSA"/>
</dbReference>
<dbReference type="PROSITE" id="PS51352">
    <property type="entry name" value="THIOREDOXIN_2"/>
    <property type="match status" value="1"/>
</dbReference>
<sequence length="184" mass="20472">MSLKEKHGTPIGSYAPDFELLGTDKDVHHLSRYLEKWRGVVVIFLSNNCPDSAAYVDRLKQLQTRFREQGFILIGINSNDANQSPEDSFSQMQQFASSRGLNFPYLWDPTQDVAQGFGASKTPEAFVIDGQGVLRYRGQIDDNSQHPEAVNEAYVKNAIAALLAGKTISPQSTPTLGSPLVWRR</sequence>
<proteinExistence type="predicted"/>
<keyword evidence="3" id="KW-1185">Reference proteome</keyword>
<dbReference type="RefSeq" id="WP_006104427.1">
    <property type="nucleotide sequence ID" value="NZ_DS989864.1"/>
</dbReference>
<evidence type="ECO:0000259" key="1">
    <source>
        <dbReference type="PROSITE" id="PS51352"/>
    </source>
</evidence>
<accession>B4W027</accession>
<dbReference type="CDD" id="cd02969">
    <property type="entry name" value="PRX_like1"/>
    <property type="match status" value="1"/>
</dbReference>
<name>B4W027_9CYAN</name>
<dbReference type="EMBL" id="DS989864">
    <property type="protein sequence ID" value="EDX72459.1"/>
    <property type="molecule type" value="Genomic_DNA"/>
</dbReference>
<dbReference type="STRING" id="118168.MC7420_3531"/>
<dbReference type="AlphaFoldDB" id="B4W027"/>
<evidence type="ECO:0000313" key="3">
    <source>
        <dbReference type="Proteomes" id="UP000003835"/>
    </source>
</evidence>
<evidence type="ECO:0000313" key="2">
    <source>
        <dbReference type="EMBL" id="EDX72459.1"/>
    </source>
</evidence>
<dbReference type="GO" id="GO:0016491">
    <property type="term" value="F:oxidoreductase activity"/>
    <property type="evidence" value="ECO:0007669"/>
    <property type="project" value="InterPro"/>
</dbReference>
<dbReference type="InterPro" id="IPR013766">
    <property type="entry name" value="Thioredoxin_domain"/>
</dbReference>
<dbReference type="InterPro" id="IPR036249">
    <property type="entry name" value="Thioredoxin-like_sf"/>
</dbReference>
<dbReference type="eggNOG" id="COG1225">
    <property type="taxonomic scope" value="Bacteria"/>
</dbReference>
<feature type="domain" description="Thioredoxin" evidence="1">
    <location>
        <begin position="9"/>
        <end position="164"/>
    </location>
</feature>
<reference evidence="2 3" key="1">
    <citation type="submission" date="2008-07" db="EMBL/GenBank/DDBJ databases">
        <authorList>
            <person name="Tandeau de Marsac N."/>
            <person name="Ferriera S."/>
            <person name="Johnson J."/>
            <person name="Kravitz S."/>
            <person name="Beeson K."/>
            <person name="Sutton G."/>
            <person name="Rogers Y.-H."/>
            <person name="Friedman R."/>
            <person name="Frazier M."/>
            <person name="Venter J.C."/>
        </authorList>
    </citation>
    <scope>NUCLEOTIDE SEQUENCE [LARGE SCALE GENOMIC DNA]</scope>
    <source>
        <strain evidence="2 3">PCC 7420</strain>
    </source>
</reference>
<dbReference type="HOGENOM" id="CLU_076204_2_1_3"/>
<dbReference type="SUPFAM" id="SSF52833">
    <property type="entry name" value="Thioredoxin-like"/>
    <property type="match status" value="1"/>
</dbReference>